<accession>A0AAN1X825</accession>
<organism evidence="3 4">
    <name type="scientific">Sideroxyarcus emersonii</name>
    <dbReference type="NCBI Taxonomy" id="2764705"/>
    <lineage>
        <taxon>Bacteria</taxon>
        <taxon>Pseudomonadati</taxon>
        <taxon>Pseudomonadota</taxon>
        <taxon>Betaproteobacteria</taxon>
        <taxon>Nitrosomonadales</taxon>
        <taxon>Gallionellaceae</taxon>
        <taxon>Sideroxyarcus</taxon>
    </lineage>
</organism>
<proteinExistence type="inferred from homology"/>
<dbReference type="AlphaFoldDB" id="A0AAN1X825"/>
<name>A0AAN1X825_9PROT</name>
<dbReference type="Pfam" id="PF00582">
    <property type="entry name" value="Usp"/>
    <property type="match status" value="1"/>
</dbReference>
<dbReference type="Gene3D" id="3.40.50.620">
    <property type="entry name" value="HUPs"/>
    <property type="match status" value="1"/>
</dbReference>
<evidence type="ECO:0000256" key="1">
    <source>
        <dbReference type="ARBA" id="ARBA00008791"/>
    </source>
</evidence>
<dbReference type="InterPro" id="IPR006016">
    <property type="entry name" value="UspA"/>
</dbReference>
<dbReference type="PRINTS" id="PR01438">
    <property type="entry name" value="UNVRSLSTRESS"/>
</dbReference>
<keyword evidence="4" id="KW-1185">Reference proteome</keyword>
<dbReference type="EMBL" id="AP023423">
    <property type="protein sequence ID" value="BCK86652.1"/>
    <property type="molecule type" value="Genomic_DNA"/>
</dbReference>
<dbReference type="PANTHER" id="PTHR46268">
    <property type="entry name" value="STRESS RESPONSE PROTEIN NHAX"/>
    <property type="match status" value="1"/>
</dbReference>
<dbReference type="Proteomes" id="UP001320326">
    <property type="component" value="Chromosome"/>
</dbReference>
<evidence type="ECO:0000259" key="2">
    <source>
        <dbReference type="Pfam" id="PF00582"/>
    </source>
</evidence>
<evidence type="ECO:0000313" key="4">
    <source>
        <dbReference type="Proteomes" id="UP001320326"/>
    </source>
</evidence>
<dbReference type="PANTHER" id="PTHR46268:SF6">
    <property type="entry name" value="UNIVERSAL STRESS PROTEIN UP12"/>
    <property type="match status" value="1"/>
</dbReference>
<dbReference type="SUPFAM" id="SSF52402">
    <property type="entry name" value="Adenine nucleotide alpha hydrolases-like"/>
    <property type="match status" value="1"/>
</dbReference>
<comment type="similarity">
    <text evidence="1">Belongs to the universal stress protein A family.</text>
</comment>
<evidence type="ECO:0000313" key="3">
    <source>
        <dbReference type="EMBL" id="BCK86652.1"/>
    </source>
</evidence>
<dbReference type="KEGG" id="seme:MIZ01_0418"/>
<reference evidence="3 4" key="1">
    <citation type="journal article" date="2022" name="Int. J. Syst. Evol. Microbiol.">
        <title>&lt;i&gt;Sideroxyarcus emersonii&lt;/i&gt; gen. nov. sp. nov., a neutrophilic, microaerobic iron- and thiosulfate-oxidizing bacterium isolated from iron-rich wetland sediment.</title>
        <authorList>
            <person name="Kato S."/>
            <person name="Itoh T."/>
            <person name="Iino T."/>
            <person name="Ohkuma M."/>
        </authorList>
    </citation>
    <scope>NUCLEOTIDE SEQUENCE [LARGE SCALE GENOMIC DNA]</scope>
    <source>
        <strain evidence="3 4">MIZ01</strain>
    </source>
</reference>
<dbReference type="InterPro" id="IPR014729">
    <property type="entry name" value="Rossmann-like_a/b/a_fold"/>
</dbReference>
<gene>
    <name evidence="3" type="ORF">MIZ01_0418</name>
</gene>
<dbReference type="CDD" id="cd00293">
    <property type="entry name" value="USP-like"/>
    <property type="match status" value="1"/>
</dbReference>
<sequence>MKVLIPIDGSKAANRAVDHVIASVAWLKEIPQVCLLNVQWKLASGNVKLFISQDTINDYYREQGMAALAEARARLDAAGLAYNYHISVGTPAEAIVQYAQEKQVDQIVISAHGQDTLSDLLLGSVASKVAHLARIPVLLVK</sequence>
<feature type="domain" description="UspA" evidence="2">
    <location>
        <begin position="2"/>
        <end position="141"/>
    </location>
</feature>
<dbReference type="RefSeq" id="WP_237247823.1">
    <property type="nucleotide sequence ID" value="NZ_AP023423.1"/>
</dbReference>
<dbReference type="InterPro" id="IPR006015">
    <property type="entry name" value="Universal_stress_UspA"/>
</dbReference>
<protein>
    <submittedName>
        <fullName evidence="3">TRAP-T-associated universal stress protein TeaD</fullName>
    </submittedName>
</protein>